<dbReference type="RefSeq" id="WP_119511396.1">
    <property type="nucleotide sequence ID" value="NZ_QXFK01000002.1"/>
</dbReference>
<gene>
    <name evidence="9" type="ORF">D2V04_00295</name>
</gene>
<protein>
    <recommendedName>
        <fullName evidence="7">Dipeptide epimerase</fullName>
        <ecNumber evidence="7">5.1.1.-</ecNumber>
    </recommendedName>
</protein>
<accession>A0A418NML9</accession>
<sequence length="329" mass="34914">MLRRISAVKSSFRLNRPFRISRGTKTAADVIAVEISQDGITGRGEGVPYARYDETLDSALRQIDDARAAIEDGADRRELLDLMPAGAGRNAVDCALWDLEAKLGGKSVAALAGWPEPAPTPTAMTLGIDTPANMAAAARGLRNVPLLKVKVDDEDPLDAIRAVREVAPTPRMIVDPNESWSMASLADRQVALADLKVDLLEQPLPAGDDAELEGFEPTIPLAADESGHLWGDLPSIACRYQVINIKLDKTGGLTAALEVANAARQSGLQLMVGCMVSSSLSIAPALVLAQRCAFVDLDGPTWLAADRPGGIKVSEGTMKPAEPGFWGFP</sequence>
<dbReference type="SFLD" id="SFLDF00010">
    <property type="entry name" value="dipeptide_epimerase"/>
    <property type="match status" value="1"/>
</dbReference>
<dbReference type="InterPro" id="IPR013342">
    <property type="entry name" value="Mandelate_racemase_C"/>
</dbReference>
<dbReference type="SFLD" id="SFLDS00001">
    <property type="entry name" value="Enolase"/>
    <property type="match status" value="1"/>
</dbReference>
<dbReference type="PANTHER" id="PTHR48080:SF3">
    <property type="entry name" value="ENOLASE SUPERFAMILY MEMBER DDB_G0284701"/>
    <property type="match status" value="1"/>
</dbReference>
<feature type="active site" description="Proton acceptor; specific for (R)-substrate epimerization" evidence="5">
    <location>
        <position position="150"/>
    </location>
</feature>
<dbReference type="SUPFAM" id="SSF51604">
    <property type="entry name" value="Enolase C-terminal domain-like"/>
    <property type="match status" value="1"/>
</dbReference>
<evidence type="ECO:0000256" key="3">
    <source>
        <dbReference type="ARBA" id="ARBA00022842"/>
    </source>
</evidence>
<dbReference type="GO" id="GO:0016855">
    <property type="term" value="F:racemase and epimerase activity, acting on amino acids and derivatives"/>
    <property type="evidence" value="ECO:0007669"/>
    <property type="project" value="UniProtKB-UniRule"/>
</dbReference>
<feature type="binding site" evidence="6">
    <location>
        <position position="224"/>
    </location>
    <ligand>
        <name>Mg(2+)</name>
        <dbReference type="ChEBI" id="CHEBI:18420"/>
    </ligand>
</feature>
<dbReference type="CDD" id="cd03319">
    <property type="entry name" value="L-Ala-DL-Glu_epimerase"/>
    <property type="match status" value="1"/>
</dbReference>
<dbReference type="GO" id="GO:0046872">
    <property type="term" value="F:metal ion binding"/>
    <property type="evidence" value="ECO:0007669"/>
    <property type="project" value="UniProtKB-KW"/>
</dbReference>
<dbReference type="InterPro" id="IPR029065">
    <property type="entry name" value="Enolase_C-like"/>
</dbReference>
<feature type="binding site" evidence="6">
    <location>
        <position position="175"/>
    </location>
    <ligand>
        <name>Mg(2+)</name>
        <dbReference type="ChEBI" id="CHEBI:18420"/>
    </ligand>
</feature>
<dbReference type="EMBL" id="QXFK01000002">
    <property type="protein sequence ID" value="RIV81580.1"/>
    <property type="molecule type" value="Genomic_DNA"/>
</dbReference>
<dbReference type="Pfam" id="PF13378">
    <property type="entry name" value="MR_MLE_C"/>
    <property type="match status" value="1"/>
</dbReference>
<comment type="caution">
    <text evidence="9">The sequence shown here is derived from an EMBL/GenBank/DDBJ whole genome shotgun (WGS) entry which is preliminary data.</text>
</comment>
<name>A0A418NML9_9SPHN</name>
<feature type="binding site" evidence="6">
    <location>
        <position position="201"/>
    </location>
    <ligand>
        <name>Mg(2+)</name>
        <dbReference type="ChEBI" id="CHEBI:18420"/>
    </ligand>
</feature>
<feature type="active site" description="Proton acceptor; specific for (S)-substrate epimerization" evidence="5">
    <location>
        <position position="246"/>
    </location>
</feature>
<dbReference type="InterPro" id="IPR013341">
    <property type="entry name" value="Mandelate_racemase_N_dom"/>
</dbReference>
<dbReference type="InterPro" id="IPR029017">
    <property type="entry name" value="Enolase-like_N"/>
</dbReference>
<dbReference type="Gene3D" id="3.30.390.10">
    <property type="entry name" value="Enolase-like, N-terminal domain"/>
    <property type="match status" value="1"/>
</dbReference>
<dbReference type="SUPFAM" id="SSF54826">
    <property type="entry name" value="Enolase N-terminal domain-like"/>
    <property type="match status" value="1"/>
</dbReference>
<dbReference type="OrthoDB" id="9782675at2"/>
<organism evidence="9 10">
    <name type="scientific">Pelagerythrobacter aerophilus</name>
    <dbReference type="NCBI Taxonomy" id="2306995"/>
    <lineage>
        <taxon>Bacteria</taxon>
        <taxon>Pseudomonadati</taxon>
        <taxon>Pseudomonadota</taxon>
        <taxon>Alphaproteobacteria</taxon>
        <taxon>Sphingomonadales</taxon>
        <taxon>Erythrobacteraceae</taxon>
        <taxon>Pelagerythrobacter</taxon>
    </lineage>
</organism>
<comment type="cofactor">
    <cofactor evidence="6 7">
        <name>Mg(2+)</name>
        <dbReference type="ChEBI" id="CHEBI:18420"/>
    </cofactor>
    <text evidence="6 7">Binds 1 Mg(2+) ion per subunit.</text>
</comment>
<evidence type="ECO:0000256" key="4">
    <source>
        <dbReference type="ARBA" id="ARBA00023235"/>
    </source>
</evidence>
<feature type="domain" description="Mandelate racemase/muconate lactonizing enzyme C-terminal" evidence="8">
    <location>
        <begin position="131"/>
        <end position="222"/>
    </location>
</feature>
<dbReference type="SFLD" id="SFLDG00180">
    <property type="entry name" value="muconate_cycloisomerase"/>
    <property type="match status" value="1"/>
</dbReference>
<evidence type="ECO:0000256" key="5">
    <source>
        <dbReference type="PIRSR" id="PIRSR634603-1"/>
    </source>
</evidence>
<dbReference type="Pfam" id="PF02746">
    <property type="entry name" value="MR_MLE_N"/>
    <property type="match status" value="1"/>
</dbReference>
<dbReference type="SMART" id="SM00922">
    <property type="entry name" value="MR_MLE"/>
    <property type="match status" value="1"/>
</dbReference>
<dbReference type="Proteomes" id="UP000285092">
    <property type="component" value="Unassembled WGS sequence"/>
</dbReference>
<evidence type="ECO:0000313" key="9">
    <source>
        <dbReference type="EMBL" id="RIV81580.1"/>
    </source>
</evidence>
<dbReference type="InterPro" id="IPR036849">
    <property type="entry name" value="Enolase-like_C_sf"/>
</dbReference>
<reference evidence="9 10" key="1">
    <citation type="submission" date="2018-08" db="EMBL/GenBank/DDBJ databases">
        <title>Altererythrobacter sp.Ery1 and Ery12, the genome sequencing of novel strains in genus Alterythrobacter.</title>
        <authorList>
            <person name="Cheng H."/>
            <person name="Wu Y.-H."/>
            <person name="Fang C."/>
            <person name="Xu X.-W."/>
        </authorList>
    </citation>
    <scope>NUCLEOTIDE SEQUENCE [LARGE SCALE GENOMIC DNA]</scope>
    <source>
        <strain evidence="9 10">Ery1</strain>
    </source>
</reference>
<dbReference type="NCBIfam" id="NF042940">
    <property type="entry name" value="racemase_DgcA"/>
    <property type="match status" value="1"/>
</dbReference>
<evidence type="ECO:0000256" key="2">
    <source>
        <dbReference type="ARBA" id="ARBA00022723"/>
    </source>
</evidence>
<dbReference type="AlphaFoldDB" id="A0A418NML9"/>
<proteinExistence type="inferred from homology"/>
<keyword evidence="10" id="KW-1185">Reference proteome</keyword>
<comment type="similarity">
    <text evidence="1 7">Belongs to the mandelate racemase/muconate lactonizing enzyme family.</text>
</comment>
<keyword evidence="3 6" id="KW-0460">Magnesium</keyword>
<dbReference type="EC" id="5.1.1.-" evidence="7"/>
<dbReference type="InterPro" id="IPR034603">
    <property type="entry name" value="Dipeptide_epimerase"/>
</dbReference>
<keyword evidence="2 6" id="KW-0479">Metal-binding</keyword>
<evidence type="ECO:0000256" key="1">
    <source>
        <dbReference type="ARBA" id="ARBA00008031"/>
    </source>
</evidence>
<dbReference type="InterPro" id="IPR034593">
    <property type="entry name" value="DgoD-like"/>
</dbReference>
<evidence type="ECO:0000256" key="7">
    <source>
        <dbReference type="RuleBase" id="RU366006"/>
    </source>
</evidence>
<evidence type="ECO:0000256" key="6">
    <source>
        <dbReference type="PIRSR" id="PIRSR634603-3"/>
    </source>
</evidence>
<evidence type="ECO:0000259" key="8">
    <source>
        <dbReference type="SMART" id="SM00922"/>
    </source>
</evidence>
<evidence type="ECO:0000313" key="10">
    <source>
        <dbReference type="Proteomes" id="UP000285092"/>
    </source>
</evidence>
<dbReference type="PANTHER" id="PTHR48080">
    <property type="entry name" value="D-GALACTONATE DEHYDRATASE-RELATED"/>
    <property type="match status" value="1"/>
</dbReference>
<keyword evidence="4 7" id="KW-0413">Isomerase</keyword>
<dbReference type="Gene3D" id="3.20.20.120">
    <property type="entry name" value="Enolase-like C-terminal domain"/>
    <property type="match status" value="1"/>
</dbReference>